<evidence type="ECO:0000256" key="3">
    <source>
        <dbReference type="ARBA" id="ARBA00022553"/>
    </source>
</evidence>
<sequence>MTDQSVVGSAGTMSLRTVRKSGHDRPATSWRTQSALSTPEWWVVFALAGIGLIASPLLDLTQPNPDPISAVIDTVFCVAFVVAARSPWAGLLVYALALAASFPFHEQEVVLSAIALSSCVLVRVGSIRAIAGFVALMGGGVVIVAATVQGTHGLNVFVGIPFVALVSSVIGAVLRIALGRARTLTAELQRRIQTEQAIRAEERQLISDELHDDIAHDLTVISTYISVLEQDQEQGIDPATRALALTVLGNTTRKVLDDIRLIMQQGTAIEEQSMRALAVAFDDARRELAAANLRVEVKGDPEDERVSRLVSATLSRTLREAVTNILKHHGQSPIRIELSVVGDVVCFDVTNALPKVQGQAEPGFGTIRISERIERLAGSCVIGPDGDSWVVSIRIPRHSSL</sequence>
<evidence type="ECO:0000256" key="6">
    <source>
        <dbReference type="ARBA" id="ARBA00022777"/>
    </source>
</evidence>
<dbReference type="Proteomes" id="UP001214553">
    <property type="component" value="Chromosome"/>
</dbReference>
<dbReference type="GO" id="GO:0016301">
    <property type="term" value="F:kinase activity"/>
    <property type="evidence" value="ECO:0007669"/>
    <property type="project" value="UniProtKB-KW"/>
</dbReference>
<gene>
    <name evidence="11" type="ORF">PU630_16745</name>
</gene>
<comment type="catalytic activity">
    <reaction evidence="1">
        <text>ATP + protein L-histidine = ADP + protein N-phospho-L-histidine.</text>
        <dbReference type="EC" id="2.7.13.3"/>
    </reaction>
</comment>
<protein>
    <recommendedName>
        <fullName evidence="2">histidine kinase</fullName>
        <ecNumber evidence="2">2.7.13.3</ecNumber>
    </recommendedName>
</protein>
<keyword evidence="5" id="KW-0547">Nucleotide-binding</keyword>
<evidence type="ECO:0000256" key="7">
    <source>
        <dbReference type="ARBA" id="ARBA00022840"/>
    </source>
</evidence>
<dbReference type="InterPro" id="IPR011712">
    <property type="entry name" value="Sig_transdc_His_kin_sub3_dim/P"/>
</dbReference>
<dbReference type="InterPro" id="IPR050482">
    <property type="entry name" value="Sensor_HK_TwoCompSys"/>
</dbReference>
<keyword evidence="9" id="KW-1133">Transmembrane helix</keyword>
<keyword evidence="7" id="KW-0067">ATP-binding</keyword>
<keyword evidence="6 11" id="KW-0418">Kinase</keyword>
<dbReference type="EC" id="2.7.13.3" evidence="2"/>
<dbReference type="SUPFAM" id="SSF55874">
    <property type="entry name" value="ATPase domain of HSP90 chaperone/DNA topoisomerase II/histidine kinase"/>
    <property type="match status" value="1"/>
</dbReference>
<feature type="transmembrane region" description="Helical" evidence="9">
    <location>
        <begin position="41"/>
        <end position="58"/>
    </location>
</feature>
<keyword evidence="9" id="KW-0812">Transmembrane</keyword>
<dbReference type="RefSeq" id="WP_275278194.1">
    <property type="nucleotide sequence ID" value="NZ_CP119108.1"/>
</dbReference>
<evidence type="ECO:0000256" key="8">
    <source>
        <dbReference type="ARBA" id="ARBA00023012"/>
    </source>
</evidence>
<feature type="transmembrane region" description="Helical" evidence="9">
    <location>
        <begin position="156"/>
        <end position="178"/>
    </location>
</feature>
<dbReference type="Gene3D" id="3.30.565.10">
    <property type="entry name" value="Histidine kinase-like ATPase, C-terminal domain"/>
    <property type="match status" value="1"/>
</dbReference>
<keyword evidence="3" id="KW-0597">Phosphoprotein</keyword>
<feature type="transmembrane region" description="Helical" evidence="9">
    <location>
        <begin position="70"/>
        <end position="97"/>
    </location>
</feature>
<dbReference type="PANTHER" id="PTHR24421:SF10">
    <property type="entry name" value="NITRATE_NITRITE SENSOR PROTEIN NARQ"/>
    <property type="match status" value="1"/>
</dbReference>
<keyword evidence="9" id="KW-0472">Membrane</keyword>
<keyword evidence="12" id="KW-1185">Reference proteome</keyword>
<evidence type="ECO:0000313" key="12">
    <source>
        <dbReference type="Proteomes" id="UP001214553"/>
    </source>
</evidence>
<evidence type="ECO:0000256" key="2">
    <source>
        <dbReference type="ARBA" id="ARBA00012438"/>
    </source>
</evidence>
<dbReference type="InterPro" id="IPR036890">
    <property type="entry name" value="HATPase_C_sf"/>
</dbReference>
<proteinExistence type="predicted"/>
<reference evidence="11 12" key="1">
    <citation type="submission" date="2023-03" db="EMBL/GenBank/DDBJ databases">
        <title>Genome sequence of Microbacterium sp. KACC 23027.</title>
        <authorList>
            <person name="Kim S."/>
            <person name="Heo J."/>
            <person name="Kwon S.-W."/>
        </authorList>
    </citation>
    <scope>NUCLEOTIDE SEQUENCE [LARGE SCALE GENOMIC DNA]</scope>
    <source>
        <strain evidence="11 12">KACC 23027</strain>
    </source>
</reference>
<dbReference type="CDD" id="cd16917">
    <property type="entry name" value="HATPase_UhpB-NarQ-NarX-like"/>
    <property type="match status" value="1"/>
</dbReference>
<feature type="domain" description="Signal transduction histidine kinase subgroup 3 dimerisation and phosphoacceptor" evidence="10">
    <location>
        <begin position="202"/>
        <end position="263"/>
    </location>
</feature>
<organism evidence="11 12">
    <name type="scientific">Microbacterium horticulturae</name>
    <dbReference type="NCBI Taxonomy" id="3028316"/>
    <lineage>
        <taxon>Bacteria</taxon>
        <taxon>Bacillati</taxon>
        <taxon>Actinomycetota</taxon>
        <taxon>Actinomycetes</taxon>
        <taxon>Micrococcales</taxon>
        <taxon>Microbacteriaceae</taxon>
        <taxon>Microbacterium</taxon>
    </lineage>
</organism>
<evidence type="ECO:0000256" key="1">
    <source>
        <dbReference type="ARBA" id="ARBA00000085"/>
    </source>
</evidence>
<dbReference type="Pfam" id="PF07730">
    <property type="entry name" value="HisKA_3"/>
    <property type="match status" value="1"/>
</dbReference>
<keyword evidence="8" id="KW-0902">Two-component regulatory system</keyword>
<evidence type="ECO:0000256" key="5">
    <source>
        <dbReference type="ARBA" id="ARBA00022741"/>
    </source>
</evidence>
<dbReference type="EMBL" id="CP119108">
    <property type="protein sequence ID" value="WEG08867.1"/>
    <property type="molecule type" value="Genomic_DNA"/>
</dbReference>
<evidence type="ECO:0000313" key="11">
    <source>
        <dbReference type="EMBL" id="WEG08867.1"/>
    </source>
</evidence>
<feature type="transmembrane region" description="Helical" evidence="9">
    <location>
        <begin position="133"/>
        <end position="150"/>
    </location>
</feature>
<dbReference type="Gene3D" id="1.20.5.1930">
    <property type="match status" value="1"/>
</dbReference>
<keyword evidence="4" id="KW-0808">Transferase</keyword>
<evidence type="ECO:0000256" key="4">
    <source>
        <dbReference type="ARBA" id="ARBA00022679"/>
    </source>
</evidence>
<evidence type="ECO:0000259" key="10">
    <source>
        <dbReference type="Pfam" id="PF07730"/>
    </source>
</evidence>
<dbReference type="PANTHER" id="PTHR24421">
    <property type="entry name" value="NITRATE/NITRITE SENSOR PROTEIN NARX-RELATED"/>
    <property type="match status" value="1"/>
</dbReference>
<evidence type="ECO:0000256" key="9">
    <source>
        <dbReference type="SAM" id="Phobius"/>
    </source>
</evidence>
<name>A0ABY8BZG6_9MICO</name>
<accession>A0ABY8BZG6</accession>